<accession>A0ABT3YNB3</accession>
<protein>
    <recommendedName>
        <fullName evidence="3">DUF2188 domain-containing protein</fullName>
    </recommendedName>
</protein>
<evidence type="ECO:0008006" key="3">
    <source>
        <dbReference type="Google" id="ProtNLM"/>
    </source>
</evidence>
<keyword evidence="2" id="KW-1185">Reference proteome</keyword>
<dbReference type="Proteomes" id="UP001207830">
    <property type="component" value="Unassembled WGS sequence"/>
</dbReference>
<evidence type="ECO:0000313" key="2">
    <source>
        <dbReference type="Proteomes" id="UP001207830"/>
    </source>
</evidence>
<comment type="caution">
    <text evidence="1">The sequence shown here is derived from an EMBL/GenBank/DDBJ whole genome shotgun (WGS) entry which is preliminary data.</text>
</comment>
<sequence length="62" mass="6540">MAAAKIINGYTVDKGKDGQWHITAANGEDVSGPLPTEAMAIEVASVLDYTPPAPKRRGKSED</sequence>
<dbReference type="EMBL" id="JANIGP010000001">
    <property type="protein sequence ID" value="MCY0106969.1"/>
    <property type="molecule type" value="Genomic_DNA"/>
</dbReference>
<name>A0ABT3YNB3_9PSED</name>
<gene>
    <name evidence="1" type="ORF">NQF78_01495</name>
</gene>
<evidence type="ECO:0000313" key="1">
    <source>
        <dbReference type="EMBL" id="MCY0106969.1"/>
    </source>
</evidence>
<organism evidence="1 2">
    <name type="scientific">Pseudomonas monsensis</name>
    <dbReference type="NCBI Taxonomy" id="2745509"/>
    <lineage>
        <taxon>Bacteria</taxon>
        <taxon>Pseudomonadati</taxon>
        <taxon>Pseudomonadota</taxon>
        <taxon>Gammaproteobacteria</taxon>
        <taxon>Pseudomonadales</taxon>
        <taxon>Pseudomonadaceae</taxon>
        <taxon>Pseudomonas</taxon>
    </lineage>
</organism>
<reference evidence="1 2" key="1">
    <citation type="submission" date="2022-07" db="EMBL/GenBank/DDBJ databases">
        <title>Characterization of plant growth promoting rhizobacteria (PGPR) for use as bioinoculants in agriculture.</title>
        <authorList>
            <person name="Hassen A.I."/>
            <person name="Pierneef R."/>
        </authorList>
    </citation>
    <scope>NUCLEOTIDE SEQUENCE [LARGE SCALE GENOMIC DNA]</scope>
    <source>
        <strain evidence="1 2">SARCC-3054</strain>
    </source>
</reference>
<dbReference type="RefSeq" id="WP_267794972.1">
    <property type="nucleotide sequence ID" value="NZ_JANIGP010000001.1"/>
</dbReference>
<proteinExistence type="predicted"/>